<keyword evidence="5" id="KW-0804">Transcription</keyword>
<sequence length="436" mass="48620">MIMGGQYYSPFLLTVLCSHAARYGYQRTGEFLVLRAHTLLAAEITKPSSIATVQALLQLSARELACSSVSQAWLYSGMAFRMVSDLGLQHSGGTMRNGGRHTAEDIEIRKRLFWSCYVWDKAISLFLGRMPALTELPIDYSTDFGSSLTESAGDAEEFEPWSPSQGESVHLTKLAPGEYPPTQCRVLSCFSNYCKLAVIISDIILCLYSRTTQPDTIGAVKHLKLRLDEWRESSPAHLKCVPYALPEVCPPPQILTQNMLYHIAVILLHRPYFSSHPHRTECRQAAKRLEELCALFEKTFGSLRMTYMMAYCVYTGATVMVQDVRRGDVDAVAKLQTFMGALQQAITTCPLVQRSIEILRNSLSFKAPATSHQPVYSSLSPEECVAFQHHLPAFPYHDASGAHGGGDPYGGSLDTLSFLESFPESNWEATTDYWEL</sequence>
<dbReference type="AlphaFoldDB" id="A0AA35LQ59"/>
<evidence type="ECO:0000256" key="4">
    <source>
        <dbReference type="ARBA" id="ARBA00023125"/>
    </source>
</evidence>
<dbReference type="InterPro" id="IPR007219">
    <property type="entry name" value="XnlR_reg_dom"/>
</dbReference>
<keyword evidence="9" id="KW-1185">Reference proteome</keyword>
<keyword evidence="6" id="KW-0539">Nucleus</keyword>
<protein>
    <recommendedName>
        <fullName evidence="7">Xylanolytic transcriptional activator regulatory domain-containing protein</fullName>
    </recommendedName>
</protein>
<accession>A0AA35LQ59</accession>
<dbReference type="Pfam" id="PF04082">
    <property type="entry name" value="Fungal_trans"/>
    <property type="match status" value="1"/>
</dbReference>
<keyword evidence="4" id="KW-0238">DNA-binding</keyword>
<dbReference type="PANTHER" id="PTHR31313">
    <property type="entry name" value="TY1 ENHANCER ACTIVATOR"/>
    <property type="match status" value="1"/>
</dbReference>
<evidence type="ECO:0000256" key="1">
    <source>
        <dbReference type="ARBA" id="ARBA00022723"/>
    </source>
</evidence>
<keyword evidence="1" id="KW-0479">Metal-binding</keyword>
<keyword evidence="3" id="KW-0805">Transcription regulation</keyword>
<proteinExistence type="predicted"/>
<evidence type="ECO:0000256" key="6">
    <source>
        <dbReference type="ARBA" id="ARBA00023242"/>
    </source>
</evidence>
<reference evidence="8" key="1">
    <citation type="submission" date="2023-01" db="EMBL/GenBank/DDBJ databases">
        <authorList>
            <person name="Piombo E."/>
        </authorList>
    </citation>
    <scope>NUCLEOTIDE SEQUENCE</scope>
</reference>
<dbReference type="InterPro" id="IPR051615">
    <property type="entry name" value="Transcr_Regulatory_Elem"/>
</dbReference>
<name>A0AA35LQ59_9HYPO</name>
<gene>
    <name evidence="8" type="ORF">CCHLO57077_00018344</name>
</gene>
<evidence type="ECO:0000256" key="3">
    <source>
        <dbReference type="ARBA" id="ARBA00023015"/>
    </source>
</evidence>
<evidence type="ECO:0000256" key="2">
    <source>
        <dbReference type="ARBA" id="ARBA00022833"/>
    </source>
</evidence>
<dbReference type="GO" id="GO:0006351">
    <property type="term" value="P:DNA-templated transcription"/>
    <property type="evidence" value="ECO:0007669"/>
    <property type="project" value="InterPro"/>
</dbReference>
<dbReference type="EMBL" id="CABFNP030000496">
    <property type="protein sequence ID" value="CAI6028608.1"/>
    <property type="molecule type" value="Genomic_DNA"/>
</dbReference>
<dbReference type="CDD" id="cd12148">
    <property type="entry name" value="fungal_TF_MHR"/>
    <property type="match status" value="1"/>
</dbReference>
<dbReference type="GO" id="GO:0003677">
    <property type="term" value="F:DNA binding"/>
    <property type="evidence" value="ECO:0007669"/>
    <property type="project" value="UniProtKB-KW"/>
</dbReference>
<evidence type="ECO:0000259" key="7">
    <source>
        <dbReference type="SMART" id="SM00906"/>
    </source>
</evidence>
<evidence type="ECO:0000313" key="9">
    <source>
        <dbReference type="Proteomes" id="UP001160390"/>
    </source>
</evidence>
<comment type="caution">
    <text evidence="8">The sequence shown here is derived from an EMBL/GenBank/DDBJ whole genome shotgun (WGS) entry which is preliminary data.</text>
</comment>
<dbReference type="PANTHER" id="PTHR31313:SF85">
    <property type="entry name" value="ZN(II)2CYS6 TRANSCRIPTION FACTOR (EUROFUNG)"/>
    <property type="match status" value="1"/>
</dbReference>
<dbReference type="GO" id="GO:0008270">
    <property type="term" value="F:zinc ion binding"/>
    <property type="evidence" value="ECO:0007669"/>
    <property type="project" value="InterPro"/>
</dbReference>
<dbReference type="SMART" id="SM00906">
    <property type="entry name" value="Fungal_trans"/>
    <property type="match status" value="1"/>
</dbReference>
<dbReference type="Proteomes" id="UP001160390">
    <property type="component" value="Unassembled WGS sequence"/>
</dbReference>
<feature type="domain" description="Xylanolytic transcriptional activator regulatory" evidence="7">
    <location>
        <begin position="72"/>
        <end position="151"/>
    </location>
</feature>
<evidence type="ECO:0000256" key="5">
    <source>
        <dbReference type="ARBA" id="ARBA00023163"/>
    </source>
</evidence>
<organism evidence="8 9">
    <name type="scientific">Clonostachys chloroleuca</name>
    <dbReference type="NCBI Taxonomy" id="1926264"/>
    <lineage>
        <taxon>Eukaryota</taxon>
        <taxon>Fungi</taxon>
        <taxon>Dikarya</taxon>
        <taxon>Ascomycota</taxon>
        <taxon>Pezizomycotina</taxon>
        <taxon>Sordariomycetes</taxon>
        <taxon>Hypocreomycetidae</taxon>
        <taxon>Hypocreales</taxon>
        <taxon>Bionectriaceae</taxon>
        <taxon>Clonostachys</taxon>
    </lineage>
</organism>
<evidence type="ECO:0000313" key="8">
    <source>
        <dbReference type="EMBL" id="CAI6028608.1"/>
    </source>
</evidence>
<keyword evidence="2" id="KW-0862">Zinc</keyword>